<protein>
    <submittedName>
        <fullName evidence="2">Uncharacterized protein</fullName>
    </submittedName>
</protein>
<keyword evidence="1" id="KW-0812">Transmembrane</keyword>
<reference evidence="3" key="1">
    <citation type="submission" date="2017-08" db="EMBL/GenBank/DDBJ databases">
        <title>A dynamic microbial community with high functional redundancy inhabits the cold, oxic subseafloor aquifer.</title>
        <authorList>
            <person name="Tully B.J."/>
            <person name="Wheat C.G."/>
            <person name="Glazer B.T."/>
            <person name="Huber J.A."/>
        </authorList>
    </citation>
    <scope>NUCLEOTIDE SEQUENCE [LARGE SCALE GENOMIC DNA]</scope>
</reference>
<name>A0A2A4TC68_9DELT</name>
<feature type="transmembrane region" description="Helical" evidence="1">
    <location>
        <begin position="87"/>
        <end position="106"/>
    </location>
</feature>
<gene>
    <name evidence="2" type="ORF">COB67_00480</name>
</gene>
<evidence type="ECO:0000313" key="3">
    <source>
        <dbReference type="Proteomes" id="UP000218113"/>
    </source>
</evidence>
<evidence type="ECO:0000256" key="1">
    <source>
        <dbReference type="SAM" id="Phobius"/>
    </source>
</evidence>
<keyword evidence="1" id="KW-0472">Membrane</keyword>
<evidence type="ECO:0000313" key="2">
    <source>
        <dbReference type="EMBL" id="PCI30964.1"/>
    </source>
</evidence>
<sequence>MYILSANLLSKLMQAISLIVILAIVLAFGRNETMTLEMKALFGVLVMLGFFTTIYLYSRNSENDEKIHKILNENPELKKQLSDLNRAFIFTSIMIISGCIYILVTLD</sequence>
<accession>A0A2A4TC68</accession>
<dbReference type="Proteomes" id="UP000218113">
    <property type="component" value="Unassembled WGS sequence"/>
</dbReference>
<dbReference type="EMBL" id="NVSR01000001">
    <property type="protein sequence ID" value="PCI30964.1"/>
    <property type="molecule type" value="Genomic_DNA"/>
</dbReference>
<dbReference type="AlphaFoldDB" id="A0A2A4TC68"/>
<keyword evidence="1" id="KW-1133">Transmembrane helix</keyword>
<proteinExistence type="predicted"/>
<comment type="caution">
    <text evidence="2">The sequence shown here is derived from an EMBL/GenBank/DDBJ whole genome shotgun (WGS) entry which is preliminary data.</text>
</comment>
<feature type="transmembrane region" description="Helical" evidence="1">
    <location>
        <begin position="40"/>
        <end position="58"/>
    </location>
</feature>
<feature type="transmembrane region" description="Helical" evidence="1">
    <location>
        <begin position="12"/>
        <end position="28"/>
    </location>
</feature>
<organism evidence="2 3">
    <name type="scientific">SAR324 cluster bacterium</name>
    <dbReference type="NCBI Taxonomy" id="2024889"/>
    <lineage>
        <taxon>Bacteria</taxon>
        <taxon>Deltaproteobacteria</taxon>
        <taxon>SAR324 cluster</taxon>
    </lineage>
</organism>